<name>A0A6G0VTQ4_APHCR</name>
<dbReference type="EMBL" id="VUJU01012298">
    <property type="protein sequence ID" value="KAF0708053.1"/>
    <property type="molecule type" value="Genomic_DNA"/>
</dbReference>
<gene>
    <name evidence="1" type="ORF">FWK35_00032825</name>
</gene>
<keyword evidence="2" id="KW-1185">Reference proteome</keyword>
<dbReference type="AlphaFoldDB" id="A0A6G0VTQ4"/>
<evidence type="ECO:0000313" key="1">
    <source>
        <dbReference type="EMBL" id="KAF0708053.1"/>
    </source>
</evidence>
<proteinExistence type="predicted"/>
<comment type="caution">
    <text evidence="1">The sequence shown here is derived from an EMBL/GenBank/DDBJ whole genome shotgun (WGS) entry which is preliminary data.</text>
</comment>
<organism evidence="1 2">
    <name type="scientific">Aphis craccivora</name>
    <name type="common">Cowpea aphid</name>
    <dbReference type="NCBI Taxonomy" id="307492"/>
    <lineage>
        <taxon>Eukaryota</taxon>
        <taxon>Metazoa</taxon>
        <taxon>Ecdysozoa</taxon>
        <taxon>Arthropoda</taxon>
        <taxon>Hexapoda</taxon>
        <taxon>Insecta</taxon>
        <taxon>Pterygota</taxon>
        <taxon>Neoptera</taxon>
        <taxon>Paraneoptera</taxon>
        <taxon>Hemiptera</taxon>
        <taxon>Sternorrhyncha</taxon>
        <taxon>Aphidomorpha</taxon>
        <taxon>Aphidoidea</taxon>
        <taxon>Aphididae</taxon>
        <taxon>Aphidini</taxon>
        <taxon>Aphis</taxon>
        <taxon>Aphis</taxon>
    </lineage>
</organism>
<sequence length="108" mass="12686">METHLAINLSNLSMSFVNKILDTSSGNDYRLRSNILNFEKDYVCHHSSFKKVDKDKNKKKSKNMNCPAKILSRRINMLNLSSVIFKIFWSSLQPFTPPWFFSNDFFEV</sequence>
<dbReference type="Proteomes" id="UP000478052">
    <property type="component" value="Unassembled WGS sequence"/>
</dbReference>
<reference evidence="1 2" key="1">
    <citation type="submission" date="2019-08" db="EMBL/GenBank/DDBJ databases">
        <title>Whole genome of Aphis craccivora.</title>
        <authorList>
            <person name="Voronova N.V."/>
            <person name="Shulinski R.S."/>
            <person name="Bandarenka Y.V."/>
            <person name="Zhorov D.G."/>
            <person name="Warner D."/>
        </authorList>
    </citation>
    <scope>NUCLEOTIDE SEQUENCE [LARGE SCALE GENOMIC DNA]</scope>
    <source>
        <strain evidence="1">180601</strain>
        <tissue evidence="1">Whole Body</tissue>
    </source>
</reference>
<protein>
    <submittedName>
        <fullName evidence="1">Uncharacterized protein</fullName>
    </submittedName>
</protein>
<evidence type="ECO:0000313" key="2">
    <source>
        <dbReference type="Proteomes" id="UP000478052"/>
    </source>
</evidence>
<accession>A0A6G0VTQ4</accession>